<dbReference type="Gene3D" id="2.120.10.30">
    <property type="entry name" value="TolB, C-terminal domain"/>
    <property type="match status" value="1"/>
</dbReference>
<dbReference type="Proteomes" id="UP000019760">
    <property type="component" value="Unassembled WGS sequence"/>
</dbReference>
<dbReference type="SUPFAM" id="SSF63829">
    <property type="entry name" value="Calcium-dependent phosphotriesterase"/>
    <property type="match status" value="1"/>
</dbReference>
<protein>
    <recommendedName>
        <fullName evidence="3">Gluconolactonase</fullName>
    </recommendedName>
</protein>
<keyword evidence="2" id="KW-1185">Reference proteome</keyword>
<dbReference type="InterPro" id="IPR011042">
    <property type="entry name" value="6-blade_b-propeller_TolB-like"/>
</dbReference>
<evidence type="ECO:0000313" key="2">
    <source>
        <dbReference type="Proteomes" id="UP000019760"/>
    </source>
</evidence>
<name>A0A023D9Q3_ACIMT</name>
<sequence>MTSLSDGTLFAGSLASGGIFRAKPGAAQAELWIKPGTFGTRSIFGVFADEKAGLLWACSNDLSARGISTPGNATGSWIKGFDLHTGLGLISARFPGDGNLCNDSTVGPDGALYVTNSAKPQILRLDPVTRKLTIWLTSPLFTPPKTGAGLDGIAFGADGNLYVDTFNTATLLRVVMKDGRPLRVERLRPSRPLVLADGLRRTSGGGFLLIEGAGRLDRMAIDGDDVQITTLRDALLNPTGVTETNGTAWVSEGQLPRLFGQSPPNPVLPFRLVAVPLATQQTP</sequence>
<gene>
    <name evidence="1" type="ORF">Amme_136_008</name>
</gene>
<accession>A0A023D9Q3</accession>
<dbReference type="EMBL" id="BAND01000135">
    <property type="protein sequence ID" value="GAJ30430.1"/>
    <property type="molecule type" value="Genomic_DNA"/>
</dbReference>
<organism evidence="1 2">
    <name type="scientific">Acidomonas methanolica NBRC 104435</name>
    <dbReference type="NCBI Taxonomy" id="1231351"/>
    <lineage>
        <taxon>Bacteria</taxon>
        <taxon>Pseudomonadati</taxon>
        <taxon>Pseudomonadota</taxon>
        <taxon>Alphaproteobacteria</taxon>
        <taxon>Acetobacterales</taxon>
        <taxon>Acetobacteraceae</taxon>
        <taxon>Acidomonas</taxon>
    </lineage>
</organism>
<comment type="caution">
    <text evidence="1">The sequence shown here is derived from an EMBL/GenBank/DDBJ whole genome shotgun (WGS) entry which is preliminary data.</text>
</comment>
<proteinExistence type="predicted"/>
<reference evidence="2" key="1">
    <citation type="journal article" date="2014" name="FEMS Microbiol. Lett.">
        <title>Draft Genomic DNA Sequence of the Facultatively Methylotrophic Bacterium Acidomonas methanolica type strain MB58.</title>
        <authorList>
            <person name="Higashiura N."/>
            <person name="Hadano H."/>
            <person name="Hirakawa H."/>
            <person name="Matsutani M."/>
            <person name="Takabe S."/>
            <person name="Matsushita K."/>
            <person name="Azuma Y."/>
        </authorList>
    </citation>
    <scope>NUCLEOTIDE SEQUENCE [LARGE SCALE GENOMIC DNA]</scope>
    <source>
        <strain evidence="2">MB58</strain>
    </source>
</reference>
<dbReference type="AlphaFoldDB" id="A0A023D9Q3"/>
<evidence type="ECO:0008006" key="3">
    <source>
        <dbReference type="Google" id="ProtNLM"/>
    </source>
</evidence>
<reference evidence="1 2" key="2">
    <citation type="journal article" date="2014" name="FEMS Microbiol. Lett.">
        <title>Draft genomic DNA sequence of the facultatively methylotrophic bacterium Acidomonas methanolica type strain MB58.</title>
        <authorList>
            <person name="Higashiura N."/>
            <person name="Hadano H."/>
            <person name="Hirakawa H."/>
            <person name="Matsutani M."/>
            <person name="Takabe S."/>
            <person name="Matsushita K."/>
            <person name="Azuma Y."/>
        </authorList>
    </citation>
    <scope>NUCLEOTIDE SEQUENCE [LARGE SCALE GENOMIC DNA]</scope>
    <source>
        <strain evidence="1 2">MB58</strain>
    </source>
</reference>
<evidence type="ECO:0000313" key="1">
    <source>
        <dbReference type="EMBL" id="GAJ30430.1"/>
    </source>
</evidence>